<organism evidence="2 3">
    <name type="scientific">Elysia crispata</name>
    <name type="common">lettuce slug</name>
    <dbReference type="NCBI Taxonomy" id="231223"/>
    <lineage>
        <taxon>Eukaryota</taxon>
        <taxon>Metazoa</taxon>
        <taxon>Spiralia</taxon>
        <taxon>Lophotrochozoa</taxon>
        <taxon>Mollusca</taxon>
        <taxon>Gastropoda</taxon>
        <taxon>Heterobranchia</taxon>
        <taxon>Euthyneura</taxon>
        <taxon>Panpulmonata</taxon>
        <taxon>Sacoglossa</taxon>
        <taxon>Placobranchoidea</taxon>
        <taxon>Plakobranchidae</taxon>
        <taxon>Elysia</taxon>
    </lineage>
</organism>
<dbReference type="Gene3D" id="3.30.1380.10">
    <property type="match status" value="1"/>
</dbReference>
<dbReference type="Pfam" id="PF01085">
    <property type="entry name" value="HH_signal"/>
    <property type="match status" value="1"/>
</dbReference>
<gene>
    <name evidence="2" type="ORF">RRG08_036884</name>
</gene>
<dbReference type="Proteomes" id="UP001283361">
    <property type="component" value="Unassembled WGS sequence"/>
</dbReference>
<keyword evidence="3" id="KW-1185">Reference proteome</keyword>
<dbReference type="GO" id="GO:0005615">
    <property type="term" value="C:extracellular space"/>
    <property type="evidence" value="ECO:0007669"/>
    <property type="project" value="TreeGrafter"/>
</dbReference>
<dbReference type="GO" id="GO:0007267">
    <property type="term" value="P:cell-cell signaling"/>
    <property type="evidence" value="ECO:0007669"/>
    <property type="project" value="InterPro"/>
</dbReference>
<dbReference type="PANTHER" id="PTHR11889">
    <property type="entry name" value="HEDGEHOG"/>
    <property type="match status" value="1"/>
</dbReference>
<dbReference type="InterPro" id="IPR050387">
    <property type="entry name" value="Hedgehog_Signaling"/>
</dbReference>
<protein>
    <recommendedName>
        <fullName evidence="1">Hedgehog N-terminal signalling domain-containing protein</fullName>
    </recommendedName>
</protein>
<comment type="caution">
    <text evidence="2">The sequence shown here is derived from an EMBL/GenBank/DDBJ whole genome shotgun (WGS) entry which is preliminary data.</text>
</comment>
<dbReference type="AlphaFoldDB" id="A0AAE1DD91"/>
<evidence type="ECO:0000313" key="3">
    <source>
        <dbReference type="Proteomes" id="UP001283361"/>
    </source>
</evidence>
<dbReference type="InterPro" id="IPR009045">
    <property type="entry name" value="Zn_M74/Hedgehog-like"/>
</dbReference>
<reference evidence="2" key="1">
    <citation type="journal article" date="2023" name="G3 (Bethesda)">
        <title>A reference genome for the long-term kleptoplast-retaining sea slug Elysia crispata morphotype clarki.</title>
        <authorList>
            <person name="Eastman K.E."/>
            <person name="Pendleton A.L."/>
            <person name="Shaikh M.A."/>
            <person name="Suttiyut T."/>
            <person name="Ogas R."/>
            <person name="Tomko P."/>
            <person name="Gavelis G."/>
            <person name="Widhalm J.R."/>
            <person name="Wisecaver J.H."/>
        </authorList>
    </citation>
    <scope>NUCLEOTIDE SEQUENCE</scope>
    <source>
        <strain evidence="2">ECLA1</strain>
    </source>
</reference>
<accession>A0AAE1DD91</accession>
<dbReference type="GO" id="GO:0005113">
    <property type="term" value="F:patched binding"/>
    <property type="evidence" value="ECO:0007669"/>
    <property type="project" value="TreeGrafter"/>
</dbReference>
<dbReference type="EMBL" id="JAWDGP010004242">
    <property type="protein sequence ID" value="KAK3766246.1"/>
    <property type="molecule type" value="Genomic_DNA"/>
</dbReference>
<dbReference type="GO" id="GO:0005509">
    <property type="term" value="F:calcium ion binding"/>
    <property type="evidence" value="ECO:0007669"/>
    <property type="project" value="TreeGrafter"/>
</dbReference>
<dbReference type="GO" id="GO:0010468">
    <property type="term" value="P:regulation of gene expression"/>
    <property type="evidence" value="ECO:0007669"/>
    <property type="project" value="TreeGrafter"/>
</dbReference>
<dbReference type="GO" id="GO:0007224">
    <property type="term" value="P:smoothened signaling pathway"/>
    <property type="evidence" value="ECO:0007669"/>
    <property type="project" value="TreeGrafter"/>
</dbReference>
<proteinExistence type="predicted"/>
<dbReference type="SUPFAM" id="SSF55166">
    <property type="entry name" value="Hedgehog/DD-peptidase"/>
    <property type="match status" value="1"/>
</dbReference>
<name>A0AAE1DD91_9GAST</name>
<evidence type="ECO:0000313" key="2">
    <source>
        <dbReference type="EMBL" id="KAK3766246.1"/>
    </source>
</evidence>
<evidence type="ECO:0000259" key="1">
    <source>
        <dbReference type="Pfam" id="PF01085"/>
    </source>
</evidence>
<dbReference type="InterPro" id="IPR000320">
    <property type="entry name" value="Hedgehog_signalling_dom"/>
</dbReference>
<dbReference type="GO" id="GO:0001708">
    <property type="term" value="P:cell fate specification"/>
    <property type="evidence" value="ECO:0007669"/>
    <property type="project" value="TreeGrafter"/>
</dbReference>
<dbReference type="PANTHER" id="PTHR11889:SF31">
    <property type="entry name" value="PROTEIN HEDGEHOG"/>
    <property type="match status" value="1"/>
</dbReference>
<sequence>MLVETLYFIVFIEKTFSEMFVTTRSWQRVREFDLGPEYFTQLATVCAQTVMAGITIPRIRAIIYSGYKAYGDLDPMTATDQAICASAGTGVELMFEKTVIIGIAEAVLRYCPAKFERIQRNIGIIMQATSVHVHMTGPDDLPSFLVDGYTSFSTATFQSWVLTKIDAGLDYGLSYLGCSNINTLSTNQVYPTGAASPEAVAGDVDEAITRDNATDFNTLVQFLRHDVEIQNDERTASWCGTVGTSCVDCRASIVGNQPENMCANRLVSARLNTVLHQLQINSEHYLSRSLKISKAFDEPRNSYTVTPSLHTEGRAAIVTLSTGRWLSNLRTLAKLAICSHADYVRNDGYDLFIAVRKQAGETEELYDFPETELMRVLPPNSKLYQTELVDFDEATNLEYPLFDGSNQDDVILDDYATLGKFKSPSSRYLRVSPMIIKCYSALQSYYVEWENRTGHSIEVTVERAFLTTEERDILIGVDDPRYLSPVLGLSMELSLNLSLVTGAASSYPLTSLAKLAIIKCGPVFQEGGMAMGLGIYSNMIYVDARDTFRVWNPSGAYSNSYSSVTAYNSYITSLYSAATEHRMVDPDYPVQACDKAAPPSLQSPTFSHTHALYADHSRSNGANECSPAYNTAYCVRSATARRAKFEYLWLETQKMYIYHNRNETMNALDGCIGECGTCMEGSIWLNKIENCNNFIHWCPFKMIPEGVVNINLFPRDNAEFRVHACNQGEHCIERSALFLLLVDTIEAYYRPDPTNSVEEELYPQTENPNPVLELLHRLYAFSATGTVKVWVEGEDDLLTLAPALEAAMLYNTNINEVIVYVNNPHSLAEVEMRMRRLITMWTTEGCTEFTREFIAPFSVVQMSTVIGKRSSEHNFRDELIHEHTHRDLTWIHRYL</sequence>
<feature type="domain" description="Hedgehog N-terminal signalling" evidence="1">
    <location>
        <begin position="251"/>
        <end position="345"/>
    </location>
</feature>